<dbReference type="Pfam" id="PF02338">
    <property type="entry name" value="OTU"/>
    <property type="match status" value="1"/>
</dbReference>
<accession>A0ABR1FME4</accession>
<feature type="compositionally biased region" description="Basic and acidic residues" evidence="1">
    <location>
        <begin position="212"/>
        <end position="221"/>
    </location>
</feature>
<feature type="domain" description="OTU" evidence="2">
    <location>
        <begin position="113"/>
        <end position="255"/>
    </location>
</feature>
<reference evidence="3 4" key="1">
    <citation type="submission" date="2024-03" db="EMBL/GenBank/DDBJ databases">
        <title>Aureococcus anophagefferens CCMP1851 and Kratosvirus quantuckense: Draft genome of a second virus-susceptible host strain in the model system.</title>
        <authorList>
            <person name="Chase E."/>
            <person name="Truchon A.R."/>
            <person name="Schepens W."/>
            <person name="Wilhelm S.W."/>
        </authorList>
    </citation>
    <scope>NUCLEOTIDE SEQUENCE [LARGE SCALE GENOMIC DNA]</scope>
    <source>
        <strain evidence="3 4">CCMP1851</strain>
    </source>
</reference>
<dbReference type="InterPro" id="IPR038765">
    <property type="entry name" value="Papain-like_cys_pep_sf"/>
</dbReference>
<keyword evidence="4" id="KW-1185">Reference proteome</keyword>
<organism evidence="3 4">
    <name type="scientific">Aureococcus anophagefferens</name>
    <name type="common">Harmful bloom alga</name>
    <dbReference type="NCBI Taxonomy" id="44056"/>
    <lineage>
        <taxon>Eukaryota</taxon>
        <taxon>Sar</taxon>
        <taxon>Stramenopiles</taxon>
        <taxon>Ochrophyta</taxon>
        <taxon>Pelagophyceae</taxon>
        <taxon>Pelagomonadales</taxon>
        <taxon>Pelagomonadaceae</taxon>
        <taxon>Aureococcus</taxon>
    </lineage>
</organism>
<dbReference type="InterPro" id="IPR003323">
    <property type="entry name" value="OTU_dom"/>
</dbReference>
<feature type="region of interest" description="Disordered" evidence="1">
    <location>
        <begin position="1"/>
        <end position="60"/>
    </location>
</feature>
<dbReference type="PROSITE" id="PS50802">
    <property type="entry name" value="OTU"/>
    <property type="match status" value="1"/>
</dbReference>
<sequence length="257" mass="28166">MGSSASSSSEPTAMEDGAKLGGVEATRVSTRAVDKERIHDQRRRASQVVDSMPKKQRRSSTMALGPLEALPKTQSRMSQIGSIDRAKLQAKVETATKRAPAGSLEGRLGDLGLAMHTMDGDGNCQFRSFAFNLFGTQEEHAVVREAAVAHMRNHSDYFGMFFDGDHELKRYLKGMARPCTWGDELTLRAVVDAYGCVAHVVTSEPANWYLKYEPESGDDRPTPPVPRGVKKPPRAGKEVFLSYISPIHYNAIVAGAR</sequence>
<dbReference type="SUPFAM" id="SSF54001">
    <property type="entry name" value="Cysteine proteinases"/>
    <property type="match status" value="1"/>
</dbReference>
<comment type="caution">
    <text evidence="3">The sequence shown here is derived from an EMBL/GenBank/DDBJ whole genome shotgun (WGS) entry which is preliminary data.</text>
</comment>
<dbReference type="EMBL" id="JBBJCI010000359">
    <property type="protein sequence ID" value="KAK7233501.1"/>
    <property type="molecule type" value="Genomic_DNA"/>
</dbReference>
<dbReference type="CDD" id="cd22751">
    <property type="entry name" value="OTU_plant_OTU9-like"/>
    <property type="match status" value="1"/>
</dbReference>
<dbReference type="Gene3D" id="3.90.70.80">
    <property type="match status" value="1"/>
</dbReference>
<proteinExistence type="predicted"/>
<feature type="region of interest" description="Disordered" evidence="1">
    <location>
        <begin position="212"/>
        <end position="233"/>
    </location>
</feature>
<dbReference type="PANTHER" id="PTHR12419:SF11">
    <property type="entry name" value="OTU DOMAIN-CONTAINING PROTEIN DDB_G0284757"/>
    <property type="match status" value="1"/>
</dbReference>
<evidence type="ECO:0000313" key="3">
    <source>
        <dbReference type="EMBL" id="KAK7233501.1"/>
    </source>
</evidence>
<evidence type="ECO:0000256" key="1">
    <source>
        <dbReference type="SAM" id="MobiDB-lite"/>
    </source>
</evidence>
<keyword evidence="3" id="KW-0378">Hydrolase</keyword>
<dbReference type="Proteomes" id="UP001363151">
    <property type="component" value="Unassembled WGS sequence"/>
</dbReference>
<protein>
    <submittedName>
        <fullName evidence="3">Thiol-dependent ubiquitin-specific protease</fullName>
    </submittedName>
</protein>
<evidence type="ECO:0000313" key="4">
    <source>
        <dbReference type="Proteomes" id="UP001363151"/>
    </source>
</evidence>
<dbReference type="GO" id="GO:0008233">
    <property type="term" value="F:peptidase activity"/>
    <property type="evidence" value="ECO:0007669"/>
    <property type="project" value="UniProtKB-KW"/>
</dbReference>
<name>A0ABR1FME4_AURAN</name>
<gene>
    <name evidence="3" type="ORF">SO694_00104075</name>
</gene>
<dbReference type="GO" id="GO:0006508">
    <property type="term" value="P:proteolysis"/>
    <property type="evidence" value="ECO:0007669"/>
    <property type="project" value="UniProtKB-KW"/>
</dbReference>
<dbReference type="InterPro" id="IPR050704">
    <property type="entry name" value="Peptidase_C85-like"/>
</dbReference>
<dbReference type="PANTHER" id="PTHR12419">
    <property type="entry name" value="OTU DOMAIN CONTAINING PROTEIN"/>
    <property type="match status" value="1"/>
</dbReference>
<evidence type="ECO:0000259" key="2">
    <source>
        <dbReference type="PROSITE" id="PS50802"/>
    </source>
</evidence>
<keyword evidence="3" id="KW-0645">Protease</keyword>